<name>A0A4Y2A449_ARAVE</name>
<proteinExistence type="predicted"/>
<evidence type="ECO:0000313" key="2">
    <source>
        <dbReference type="Proteomes" id="UP000499080"/>
    </source>
</evidence>
<reference evidence="1 2" key="1">
    <citation type="journal article" date="2019" name="Sci. Rep.">
        <title>Orb-weaving spider Araneus ventricosus genome elucidates the spidroin gene catalogue.</title>
        <authorList>
            <person name="Kono N."/>
            <person name="Nakamura H."/>
            <person name="Ohtoshi R."/>
            <person name="Moran D.A.P."/>
            <person name="Shinohara A."/>
            <person name="Yoshida Y."/>
            <person name="Fujiwara M."/>
            <person name="Mori M."/>
            <person name="Tomita M."/>
            <person name="Arakawa K."/>
        </authorList>
    </citation>
    <scope>NUCLEOTIDE SEQUENCE [LARGE SCALE GENOMIC DNA]</scope>
</reference>
<organism evidence="1 2">
    <name type="scientific">Araneus ventricosus</name>
    <name type="common">Orbweaver spider</name>
    <name type="synonym">Epeira ventricosa</name>
    <dbReference type="NCBI Taxonomy" id="182803"/>
    <lineage>
        <taxon>Eukaryota</taxon>
        <taxon>Metazoa</taxon>
        <taxon>Ecdysozoa</taxon>
        <taxon>Arthropoda</taxon>
        <taxon>Chelicerata</taxon>
        <taxon>Arachnida</taxon>
        <taxon>Araneae</taxon>
        <taxon>Araneomorphae</taxon>
        <taxon>Entelegynae</taxon>
        <taxon>Araneoidea</taxon>
        <taxon>Araneidae</taxon>
        <taxon>Araneus</taxon>
    </lineage>
</organism>
<evidence type="ECO:0000313" key="1">
    <source>
        <dbReference type="EMBL" id="GBL74483.1"/>
    </source>
</evidence>
<dbReference type="AlphaFoldDB" id="A0A4Y2A449"/>
<dbReference type="EMBL" id="BGPR01000005">
    <property type="protein sequence ID" value="GBL74483.1"/>
    <property type="molecule type" value="Genomic_DNA"/>
</dbReference>
<keyword evidence="2" id="KW-1185">Reference proteome</keyword>
<comment type="caution">
    <text evidence="1">The sequence shown here is derived from an EMBL/GenBank/DDBJ whole genome shotgun (WGS) entry which is preliminary data.</text>
</comment>
<accession>A0A4Y2A449</accession>
<gene>
    <name evidence="1" type="ORF">AVEN_235424_1</name>
</gene>
<protein>
    <submittedName>
        <fullName evidence="1">Uncharacterized protein</fullName>
    </submittedName>
</protein>
<sequence>MQLSLKKNLGFVRHRKVKHRNVRFHSCTLSNKGATGNRMKRSVERPCQDHNTYTAILVSFSDFGEMISDPRIQRKVCQESKSRLTLDSSVKRI</sequence>
<dbReference type="Proteomes" id="UP000499080">
    <property type="component" value="Unassembled WGS sequence"/>
</dbReference>